<organism evidence="2">
    <name type="scientific">uncultured Ramlibacter sp</name>
    <dbReference type="NCBI Taxonomy" id="260755"/>
    <lineage>
        <taxon>Bacteria</taxon>
        <taxon>Pseudomonadati</taxon>
        <taxon>Pseudomonadota</taxon>
        <taxon>Betaproteobacteria</taxon>
        <taxon>Burkholderiales</taxon>
        <taxon>Comamonadaceae</taxon>
        <taxon>Ramlibacter</taxon>
        <taxon>environmental samples</taxon>
    </lineage>
</organism>
<accession>A0A6J4NFQ2</accession>
<dbReference type="Pfam" id="PF13524">
    <property type="entry name" value="Glyco_trans_1_2"/>
    <property type="match status" value="1"/>
</dbReference>
<feature type="domain" description="Spore protein YkvP/CgeB glycosyl transferase-like" evidence="1">
    <location>
        <begin position="197"/>
        <end position="347"/>
    </location>
</feature>
<protein>
    <submittedName>
        <fullName evidence="2">Spore_germination_protein_CgeB</fullName>
    </submittedName>
</protein>
<dbReference type="SUPFAM" id="SSF53756">
    <property type="entry name" value="UDP-Glycosyltransferase/glycogen phosphorylase"/>
    <property type="match status" value="1"/>
</dbReference>
<proteinExistence type="predicted"/>
<dbReference type="Gene3D" id="3.40.50.2000">
    <property type="entry name" value="Glycogen Phosphorylase B"/>
    <property type="match status" value="1"/>
</dbReference>
<evidence type="ECO:0000259" key="1">
    <source>
        <dbReference type="Pfam" id="PF13524"/>
    </source>
</evidence>
<dbReference type="InterPro" id="IPR055259">
    <property type="entry name" value="YkvP/CgeB_Glyco_trans-like"/>
</dbReference>
<dbReference type="EMBL" id="CADCUX010000038">
    <property type="protein sequence ID" value="CAA9386404.1"/>
    <property type="molecule type" value="Genomic_DNA"/>
</dbReference>
<reference evidence="2" key="1">
    <citation type="submission" date="2020-02" db="EMBL/GenBank/DDBJ databases">
        <authorList>
            <person name="Meier V. D."/>
        </authorList>
    </citation>
    <scope>NUCLEOTIDE SEQUENCE</scope>
    <source>
        <strain evidence="2">AVDCRST_MAG51</strain>
    </source>
</reference>
<sequence>MTLSIVVLGLSITSSWGNGHATTYRALVRELAAAGHEVLFLERDQPWYASNRDLPRPPFGRTELYGSLDELQDRFAPAVRRADLVIVGSFVPDGAQVGDWVQREAGGITAFYDIDTPVTLGKLARGEHAYLRPDQIAGYDLYLSFTGGPTLRRLERDFGSPRARVLYCSVDPQLYYPEPRPATWDLGYMGTYSDDRQPGVDRLLLQPAREWDRGRFIVAGPQYPESIDWPRNVEYRSHLPPAEHRAFYNSQRFTLNITRADMIQAGWSPSVRLFEAAACGTPIVSDRWEGIETLLEPGREIVLADGPADVLRVLRDMDEDERQAMARRARQRILAEHTAAHRAEQLVAYALDVDLETAP</sequence>
<gene>
    <name evidence="2" type="ORF">AVDCRST_MAG51-123</name>
</gene>
<evidence type="ECO:0000313" key="2">
    <source>
        <dbReference type="EMBL" id="CAA9386404.1"/>
    </source>
</evidence>
<dbReference type="AlphaFoldDB" id="A0A6J4NFQ2"/>
<name>A0A6J4NFQ2_9BURK</name>